<dbReference type="AlphaFoldDB" id="A0A6A6NS33"/>
<keyword evidence="4 8" id="KW-0833">Ubl conjugation pathway</keyword>
<evidence type="ECO:0000256" key="5">
    <source>
        <dbReference type="ARBA" id="ARBA00022801"/>
    </source>
</evidence>
<evidence type="ECO:0000256" key="4">
    <source>
        <dbReference type="ARBA" id="ARBA00022786"/>
    </source>
</evidence>
<evidence type="ECO:0000256" key="1">
    <source>
        <dbReference type="ARBA" id="ARBA00000707"/>
    </source>
</evidence>
<dbReference type="SUPFAM" id="SSF54001">
    <property type="entry name" value="Cysteine proteinases"/>
    <property type="match status" value="1"/>
</dbReference>
<dbReference type="PANTHER" id="PTHR10589">
    <property type="entry name" value="UBIQUITIN CARBOXYL-TERMINAL HYDROLASE"/>
    <property type="match status" value="1"/>
</dbReference>
<evidence type="ECO:0000313" key="10">
    <source>
        <dbReference type="EMBL" id="KAF2454575.1"/>
    </source>
</evidence>
<evidence type="ECO:0000313" key="11">
    <source>
        <dbReference type="Proteomes" id="UP000799766"/>
    </source>
</evidence>
<keyword evidence="11" id="KW-1185">Reference proteome</keyword>
<gene>
    <name evidence="10" type="ORF">BDY21DRAFT_373856</name>
</gene>
<comment type="caution">
    <text evidence="7">Lacks conserved residue(s) required for the propagation of feature annotation.</text>
</comment>
<dbReference type="InterPro" id="IPR038765">
    <property type="entry name" value="Papain-like_cys_pep_sf"/>
</dbReference>
<dbReference type="CDD" id="cd09616">
    <property type="entry name" value="Peptidase_C12_UCH_L1_L3"/>
    <property type="match status" value="1"/>
</dbReference>
<proteinExistence type="inferred from homology"/>
<name>A0A6A6NS33_9PEZI</name>
<dbReference type="PANTHER" id="PTHR10589:SF17">
    <property type="entry name" value="UBIQUITIN CARBOXYL-TERMINAL HYDROLASE"/>
    <property type="match status" value="1"/>
</dbReference>
<accession>A0A6A6NS33</accession>
<dbReference type="GO" id="GO:0006511">
    <property type="term" value="P:ubiquitin-dependent protein catabolic process"/>
    <property type="evidence" value="ECO:0007669"/>
    <property type="project" value="UniProtKB-UniRule"/>
</dbReference>
<dbReference type="GO" id="GO:0004843">
    <property type="term" value="F:cysteine-type deubiquitinase activity"/>
    <property type="evidence" value="ECO:0007669"/>
    <property type="project" value="UniProtKB-EC"/>
</dbReference>
<comment type="catalytic activity">
    <reaction evidence="1 8">
        <text>Thiol-dependent hydrolysis of ester, thioester, amide, peptide and isopeptide bonds formed by the C-terminal Gly of ubiquitin (a 76-residue protein attached to proteins as an intracellular targeting signal).</text>
        <dbReference type="EC" id="3.4.19.12"/>
    </reaction>
</comment>
<comment type="similarity">
    <text evidence="2 7 8">Belongs to the peptidase C12 family.</text>
</comment>
<dbReference type="OrthoDB" id="427186at2759"/>
<dbReference type="GO" id="GO:0016579">
    <property type="term" value="P:protein deubiquitination"/>
    <property type="evidence" value="ECO:0007669"/>
    <property type="project" value="TreeGrafter"/>
</dbReference>
<organism evidence="10 11">
    <name type="scientific">Lineolata rhizophorae</name>
    <dbReference type="NCBI Taxonomy" id="578093"/>
    <lineage>
        <taxon>Eukaryota</taxon>
        <taxon>Fungi</taxon>
        <taxon>Dikarya</taxon>
        <taxon>Ascomycota</taxon>
        <taxon>Pezizomycotina</taxon>
        <taxon>Dothideomycetes</taxon>
        <taxon>Dothideomycetes incertae sedis</taxon>
        <taxon>Lineolatales</taxon>
        <taxon>Lineolataceae</taxon>
        <taxon>Lineolata</taxon>
    </lineage>
</organism>
<evidence type="ECO:0000259" key="9">
    <source>
        <dbReference type="PROSITE" id="PS52048"/>
    </source>
</evidence>
<keyword evidence="3 8" id="KW-0645">Protease</keyword>
<evidence type="ECO:0000256" key="6">
    <source>
        <dbReference type="ARBA" id="ARBA00022807"/>
    </source>
</evidence>
<keyword evidence="5 8" id="KW-0378">Hydrolase</keyword>
<dbReference type="InterPro" id="IPR036959">
    <property type="entry name" value="Peptidase_C12_UCH_sf"/>
</dbReference>
<keyword evidence="6 8" id="KW-0788">Thiol protease</keyword>
<dbReference type="PROSITE" id="PS52048">
    <property type="entry name" value="UCH_DOMAIN"/>
    <property type="match status" value="1"/>
</dbReference>
<feature type="domain" description="UCH catalytic" evidence="9">
    <location>
        <begin position="14"/>
        <end position="244"/>
    </location>
</feature>
<evidence type="ECO:0000256" key="8">
    <source>
        <dbReference type="RuleBase" id="RU361215"/>
    </source>
</evidence>
<protein>
    <recommendedName>
        <fullName evidence="8">Ubiquitin carboxyl-terminal hydrolase</fullName>
        <ecNumber evidence="8">3.4.19.12</ecNumber>
    </recommendedName>
</protein>
<dbReference type="FunFam" id="3.40.532.10:FF:000008">
    <property type="entry name" value="Ubiquitin carboxyl-terminal hydrolase"/>
    <property type="match status" value="1"/>
</dbReference>
<dbReference type="PRINTS" id="PR00707">
    <property type="entry name" value="UBCTHYDRLASE"/>
</dbReference>
<dbReference type="EMBL" id="MU001690">
    <property type="protein sequence ID" value="KAF2454575.1"/>
    <property type="molecule type" value="Genomic_DNA"/>
</dbReference>
<dbReference type="Proteomes" id="UP000799766">
    <property type="component" value="Unassembled WGS sequence"/>
</dbReference>
<dbReference type="GO" id="GO:0005737">
    <property type="term" value="C:cytoplasm"/>
    <property type="evidence" value="ECO:0007669"/>
    <property type="project" value="TreeGrafter"/>
</dbReference>
<sequence length="247" mass="26763">MSSTEDEQKPERKTFIPLENNPEVFSHLVHKLGVSPSLGFYDVYSIDDASLLAFIPRPAHALLFICPSAVYHRSRATEPAEAPYAGRGPTEPVIWFKQTIGHACGLIGVLHAVANGAARRDYVAAGSVLDALLAAAVPLGVEERARLLHDSEALERAHAEAARLGDTAAPRPEEPNFHHYICFVKGDDGGLWELEGGWTGPIRRGELEEGEDVLSEKALDMSVRPFLKHAGEGNLDFSIVALAPSLD</sequence>
<dbReference type="Pfam" id="PF01088">
    <property type="entry name" value="Peptidase_C12"/>
    <property type="match status" value="1"/>
</dbReference>
<evidence type="ECO:0000256" key="2">
    <source>
        <dbReference type="ARBA" id="ARBA00009326"/>
    </source>
</evidence>
<evidence type="ECO:0000256" key="7">
    <source>
        <dbReference type="PROSITE-ProRule" id="PRU01393"/>
    </source>
</evidence>
<reference evidence="10" key="1">
    <citation type="journal article" date="2020" name="Stud. Mycol.">
        <title>101 Dothideomycetes genomes: a test case for predicting lifestyles and emergence of pathogens.</title>
        <authorList>
            <person name="Haridas S."/>
            <person name="Albert R."/>
            <person name="Binder M."/>
            <person name="Bloem J."/>
            <person name="Labutti K."/>
            <person name="Salamov A."/>
            <person name="Andreopoulos B."/>
            <person name="Baker S."/>
            <person name="Barry K."/>
            <person name="Bills G."/>
            <person name="Bluhm B."/>
            <person name="Cannon C."/>
            <person name="Castanera R."/>
            <person name="Culley D."/>
            <person name="Daum C."/>
            <person name="Ezra D."/>
            <person name="Gonzalez J."/>
            <person name="Henrissat B."/>
            <person name="Kuo A."/>
            <person name="Liang C."/>
            <person name="Lipzen A."/>
            <person name="Lutzoni F."/>
            <person name="Magnuson J."/>
            <person name="Mondo S."/>
            <person name="Nolan M."/>
            <person name="Ohm R."/>
            <person name="Pangilinan J."/>
            <person name="Park H.-J."/>
            <person name="Ramirez L."/>
            <person name="Alfaro M."/>
            <person name="Sun H."/>
            <person name="Tritt A."/>
            <person name="Yoshinaga Y."/>
            <person name="Zwiers L.-H."/>
            <person name="Turgeon B."/>
            <person name="Goodwin S."/>
            <person name="Spatafora J."/>
            <person name="Crous P."/>
            <person name="Grigoriev I."/>
        </authorList>
    </citation>
    <scope>NUCLEOTIDE SEQUENCE</scope>
    <source>
        <strain evidence="10">ATCC 16933</strain>
    </source>
</reference>
<dbReference type="InterPro" id="IPR001578">
    <property type="entry name" value="Peptidase_C12_UCH"/>
</dbReference>
<evidence type="ECO:0000256" key="3">
    <source>
        <dbReference type="ARBA" id="ARBA00022670"/>
    </source>
</evidence>
<dbReference type="Gene3D" id="3.40.532.10">
    <property type="entry name" value="Peptidase C12, ubiquitin carboxyl-terminal hydrolase"/>
    <property type="match status" value="1"/>
</dbReference>
<dbReference type="EC" id="3.4.19.12" evidence="8"/>